<dbReference type="InterPro" id="IPR048625">
    <property type="entry name" value="Sec10_N"/>
</dbReference>
<feature type="compositionally biased region" description="Polar residues" evidence="1">
    <location>
        <begin position="8"/>
        <end position="22"/>
    </location>
</feature>
<dbReference type="InterPro" id="IPR009976">
    <property type="entry name" value="Sec10-like"/>
</dbReference>
<gene>
    <name evidence="4 5 6 7" type="primary">LOC104224266</name>
</gene>
<evidence type="ECO:0000313" key="6">
    <source>
        <dbReference type="RefSeq" id="XP_009774186.1"/>
    </source>
</evidence>
<dbReference type="PANTHER" id="PTHR12100">
    <property type="entry name" value="SEC10"/>
    <property type="match status" value="1"/>
</dbReference>
<organism evidence="3 5">
    <name type="scientific">Nicotiana sylvestris</name>
    <name type="common">Wood tobacco</name>
    <name type="synonym">South American tobacco</name>
    <dbReference type="NCBI Taxonomy" id="4096"/>
    <lineage>
        <taxon>Eukaryota</taxon>
        <taxon>Viridiplantae</taxon>
        <taxon>Streptophyta</taxon>
        <taxon>Embryophyta</taxon>
        <taxon>Tracheophyta</taxon>
        <taxon>Spermatophyta</taxon>
        <taxon>Magnoliopsida</taxon>
        <taxon>eudicotyledons</taxon>
        <taxon>Gunneridae</taxon>
        <taxon>Pentapetalae</taxon>
        <taxon>asterids</taxon>
        <taxon>lamiids</taxon>
        <taxon>Solanales</taxon>
        <taxon>Solanaceae</taxon>
        <taxon>Nicotianoideae</taxon>
        <taxon>Nicotianeae</taxon>
        <taxon>Nicotiana</taxon>
    </lineage>
</organism>
<dbReference type="RefSeq" id="XP_009774187.1">
    <property type="nucleotide sequence ID" value="XM_009775885.1"/>
</dbReference>
<evidence type="ECO:0000313" key="4">
    <source>
        <dbReference type="RefSeq" id="XP_009774184.1"/>
    </source>
</evidence>
<evidence type="ECO:0000313" key="7">
    <source>
        <dbReference type="RefSeq" id="XP_009774187.1"/>
    </source>
</evidence>
<protein>
    <submittedName>
        <fullName evidence="4 5">Exocyst complex component SEC10-like isoform X1</fullName>
    </submittedName>
</protein>
<reference evidence="3" key="1">
    <citation type="journal article" date="2013" name="Genome Biol.">
        <title>Reference genomes and transcriptomes of Nicotiana sylvestris and Nicotiana tomentosiformis.</title>
        <authorList>
            <person name="Sierro N."/>
            <person name="Battey J.N."/>
            <person name="Ouadi S."/>
            <person name="Bovet L."/>
            <person name="Goepfert S."/>
            <person name="Bakaher N."/>
            <person name="Peitsch M.C."/>
            <person name="Ivanov N.V."/>
        </authorList>
    </citation>
    <scope>NUCLEOTIDE SEQUENCE [LARGE SCALE GENOMIC DNA]</scope>
</reference>
<feature type="domain" description="Exocyst complex component Sec10 N-terminal" evidence="2">
    <location>
        <begin position="97"/>
        <end position="213"/>
    </location>
</feature>
<evidence type="ECO:0000259" key="2">
    <source>
        <dbReference type="Pfam" id="PF20667"/>
    </source>
</evidence>
<sequence length="240" mass="26111">MKEIRDGSQANHMSKSASSDSNPLVLDVDDFKGNFSFDDLFGNLVTELLPSYLEKEADSSESHGNIVGIDALSNGNLRSNAGKSAQGLSSPLFPEVDALLSLFKNSSTQLVDLKRQVDGKLNNLKKEVAVQDLKHRKTLAELEKGVDGLFGSFARLDSRISSVGHTAAKIGDHLQSADTQRESASQTIELIKYLMEFNRSPGDLTALSPLFTDDNRVAEAASIAQKLSNIITLLWIFSKL</sequence>
<evidence type="ECO:0000256" key="1">
    <source>
        <dbReference type="SAM" id="MobiDB-lite"/>
    </source>
</evidence>
<accession>A0A1U7WIW3</accession>
<dbReference type="STRING" id="4096.A0A1U7WIW3"/>
<dbReference type="eggNOG" id="KOG3745">
    <property type="taxonomic scope" value="Eukaryota"/>
</dbReference>
<reference evidence="4 5" key="2">
    <citation type="submission" date="2025-04" db="UniProtKB">
        <authorList>
            <consortium name="RefSeq"/>
        </authorList>
    </citation>
    <scope>IDENTIFICATION</scope>
    <source>
        <tissue evidence="4 5">Leaf</tissue>
    </source>
</reference>
<name>A0A1U7WIW3_NICSY</name>
<evidence type="ECO:0000313" key="5">
    <source>
        <dbReference type="RefSeq" id="XP_009774185.1"/>
    </source>
</evidence>
<proteinExistence type="predicted"/>
<dbReference type="GO" id="GO:0006887">
    <property type="term" value="P:exocytosis"/>
    <property type="evidence" value="ECO:0007669"/>
    <property type="project" value="TreeGrafter"/>
</dbReference>
<dbReference type="Proteomes" id="UP000189701">
    <property type="component" value="Unplaced"/>
</dbReference>
<dbReference type="RefSeq" id="XP_009774184.1">
    <property type="nucleotide sequence ID" value="XM_009775882.1"/>
</dbReference>
<dbReference type="RefSeq" id="XP_009774185.1">
    <property type="nucleotide sequence ID" value="XM_009775883.1"/>
</dbReference>
<dbReference type="GO" id="GO:0006893">
    <property type="term" value="P:Golgi to plasma membrane transport"/>
    <property type="evidence" value="ECO:0007669"/>
    <property type="project" value="TreeGrafter"/>
</dbReference>
<dbReference type="RefSeq" id="XP_009774186.1">
    <property type="nucleotide sequence ID" value="XM_009775884.1"/>
</dbReference>
<dbReference type="OrthoDB" id="125856at2759"/>
<dbReference type="GO" id="GO:0000145">
    <property type="term" value="C:exocyst"/>
    <property type="evidence" value="ECO:0007669"/>
    <property type="project" value="TreeGrafter"/>
</dbReference>
<dbReference type="AlphaFoldDB" id="A0A1U7WIW3"/>
<dbReference type="PANTHER" id="PTHR12100:SF3">
    <property type="entry name" value="EXOCYST COMPLEX COMPONENT SEC10-LIKE ISOFORM X1"/>
    <property type="match status" value="1"/>
</dbReference>
<evidence type="ECO:0000313" key="3">
    <source>
        <dbReference type="Proteomes" id="UP000189701"/>
    </source>
</evidence>
<keyword evidence="3" id="KW-1185">Reference proteome</keyword>
<feature type="region of interest" description="Disordered" evidence="1">
    <location>
        <begin position="1"/>
        <end position="24"/>
    </location>
</feature>
<dbReference type="Pfam" id="PF20667">
    <property type="entry name" value="Sec10_N"/>
    <property type="match status" value="1"/>
</dbReference>